<dbReference type="SUPFAM" id="SSF111369">
    <property type="entry name" value="HlyD-like secretion proteins"/>
    <property type="match status" value="1"/>
</dbReference>
<dbReference type="NCBIfam" id="TIGR01730">
    <property type="entry name" value="RND_mfp"/>
    <property type="match status" value="1"/>
</dbReference>
<dbReference type="Gene3D" id="2.40.30.170">
    <property type="match status" value="1"/>
</dbReference>
<feature type="domain" description="Multidrug resistance protein MdtA-like alpha-helical hairpin" evidence="5">
    <location>
        <begin position="96"/>
        <end position="154"/>
    </location>
</feature>
<dbReference type="Gene3D" id="1.10.287.470">
    <property type="entry name" value="Helix hairpin bin"/>
    <property type="match status" value="1"/>
</dbReference>
<proteinExistence type="inferred from homology"/>
<dbReference type="InterPro" id="IPR058792">
    <property type="entry name" value="Beta-barrel_RND_2"/>
</dbReference>
<evidence type="ECO:0000313" key="9">
    <source>
        <dbReference type="EMBL" id="KPH85873.1"/>
    </source>
</evidence>
<dbReference type="Pfam" id="PF25917">
    <property type="entry name" value="BSH_RND"/>
    <property type="match status" value="1"/>
</dbReference>
<feature type="signal peptide" evidence="4">
    <location>
        <begin position="1"/>
        <end position="26"/>
    </location>
</feature>
<gene>
    <name evidence="9" type="ORF">GLUCOINTEAF2_0203128</name>
</gene>
<dbReference type="Gene3D" id="2.40.420.20">
    <property type="match status" value="1"/>
</dbReference>
<evidence type="ECO:0000256" key="2">
    <source>
        <dbReference type="ARBA" id="ARBA00009477"/>
    </source>
</evidence>
<dbReference type="InterPro" id="IPR058624">
    <property type="entry name" value="MdtA-like_HH"/>
</dbReference>
<dbReference type="PANTHER" id="PTHR30469">
    <property type="entry name" value="MULTIDRUG RESISTANCE PROTEIN MDTA"/>
    <property type="match status" value="1"/>
</dbReference>
<sequence length="356" mass="38058" precursor="true">MRCFSLPWHHATALAVLMSLPAVGRAADTPATAVSVWPVRPVPFAAHIDTIGQVEPFQGVTLSPEIAGRITELDFDSGATVRKGQLLLILNDAPEQGELTRQTGELRAAEADLARARSLIRTGVESHEDLETATARFEAAKGNVARVQAVIDQKHIRAPFDGAVGIRQVNLGQYLNPGDAIATLTSYARMRVNFILAEENAASVQLGQTVHLTFDTTPGQDFTATVTTIDPRIDGSHTLSIQALLDAPPADLHPGTYAHVSIAAKVAPHLVVPETAVTYTAYGETLFVEQPSTDGPTVTATAVRAGDRRNGWVVIDDGVKPDDRVVTSGQNRLVTGMKVREIPEVLPLAGLRELAQ</sequence>
<comment type="subcellular location">
    <subcellularLocation>
        <location evidence="1">Cell envelope</location>
    </subcellularLocation>
</comment>
<dbReference type="Proteomes" id="UP000031553">
    <property type="component" value="Unassembled WGS sequence"/>
</dbReference>
<dbReference type="Pfam" id="PF25967">
    <property type="entry name" value="RND-MFP_C"/>
    <property type="match status" value="1"/>
</dbReference>
<feature type="domain" description="Multidrug resistance protein MdtA-like barrel-sandwich hybrid" evidence="6">
    <location>
        <begin position="60"/>
        <end position="184"/>
    </location>
</feature>
<dbReference type="AlphaFoldDB" id="A0A0N0MDZ6"/>
<evidence type="ECO:0000259" key="7">
    <source>
        <dbReference type="Pfam" id="PF25954"/>
    </source>
</evidence>
<evidence type="ECO:0000313" key="10">
    <source>
        <dbReference type="Proteomes" id="UP000031553"/>
    </source>
</evidence>
<dbReference type="Gene3D" id="2.40.50.100">
    <property type="match status" value="1"/>
</dbReference>
<name>A0A0N0MDZ6_9PROT</name>
<evidence type="ECO:0000259" key="5">
    <source>
        <dbReference type="Pfam" id="PF25876"/>
    </source>
</evidence>
<feature type="domain" description="CusB-like beta-barrel" evidence="7">
    <location>
        <begin position="195"/>
        <end position="264"/>
    </location>
</feature>
<evidence type="ECO:0000256" key="3">
    <source>
        <dbReference type="ARBA" id="ARBA00022448"/>
    </source>
</evidence>
<keyword evidence="3" id="KW-0813">Transport</keyword>
<keyword evidence="4" id="KW-0732">Signal</keyword>
<evidence type="ECO:0000259" key="8">
    <source>
        <dbReference type="Pfam" id="PF25967"/>
    </source>
</evidence>
<dbReference type="InterPro" id="IPR006143">
    <property type="entry name" value="RND_pump_MFP"/>
</dbReference>
<dbReference type="PANTHER" id="PTHR30469:SF29">
    <property type="entry name" value="BLR2860 PROTEIN"/>
    <property type="match status" value="1"/>
</dbReference>
<evidence type="ECO:0000256" key="4">
    <source>
        <dbReference type="SAM" id="SignalP"/>
    </source>
</evidence>
<organism evidence="9 10">
    <name type="scientific">Komagataeibacter intermedius AF2</name>
    <dbReference type="NCBI Taxonomy" id="1458464"/>
    <lineage>
        <taxon>Bacteria</taxon>
        <taxon>Pseudomonadati</taxon>
        <taxon>Pseudomonadota</taxon>
        <taxon>Alphaproteobacteria</taxon>
        <taxon>Acetobacterales</taxon>
        <taxon>Acetobacteraceae</taxon>
        <taxon>Komagataeibacter</taxon>
    </lineage>
</organism>
<dbReference type="InterPro" id="IPR058625">
    <property type="entry name" value="MdtA-like_BSH"/>
</dbReference>
<feature type="domain" description="Multidrug resistance protein MdtA-like C-terminal permuted SH3" evidence="8">
    <location>
        <begin position="270"/>
        <end position="331"/>
    </location>
</feature>
<evidence type="ECO:0000259" key="6">
    <source>
        <dbReference type="Pfam" id="PF25917"/>
    </source>
</evidence>
<feature type="chain" id="PRO_5005855514" evidence="4">
    <location>
        <begin position="27"/>
        <end position="356"/>
    </location>
</feature>
<dbReference type="GO" id="GO:0015562">
    <property type="term" value="F:efflux transmembrane transporter activity"/>
    <property type="evidence" value="ECO:0007669"/>
    <property type="project" value="TreeGrafter"/>
</dbReference>
<comment type="similarity">
    <text evidence="2">Belongs to the membrane fusion protein (MFP) (TC 8.A.1) family.</text>
</comment>
<evidence type="ECO:0000256" key="1">
    <source>
        <dbReference type="ARBA" id="ARBA00004196"/>
    </source>
</evidence>
<dbReference type="Pfam" id="PF25954">
    <property type="entry name" value="Beta-barrel_RND_2"/>
    <property type="match status" value="1"/>
</dbReference>
<dbReference type="EMBL" id="JUFX02000220">
    <property type="protein sequence ID" value="KPH85873.1"/>
    <property type="molecule type" value="Genomic_DNA"/>
</dbReference>
<dbReference type="InterPro" id="IPR058627">
    <property type="entry name" value="MdtA-like_C"/>
</dbReference>
<comment type="caution">
    <text evidence="9">The sequence shown here is derived from an EMBL/GenBank/DDBJ whole genome shotgun (WGS) entry which is preliminary data.</text>
</comment>
<protein>
    <submittedName>
        <fullName evidence="9">RND family efflux transporter MFP subunit</fullName>
    </submittedName>
</protein>
<dbReference type="GO" id="GO:1990281">
    <property type="term" value="C:efflux pump complex"/>
    <property type="evidence" value="ECO:0007669"/>
    <property type="project" value="TreeGrafter"/>
</dbReference>
<reference evidence="9 10" key="1">
    <citation type="submission" date="2015-07" db="EMBL/GenBank/DDBJ databases">
        <title>Draft Genome Sequence of Komagataeibacter intermedius Strain AF2, Isolated from Kombucha Tea.</title>
        <authorList>
            <person name="Santos R.A."/>
            <person name="Berretta A.A."/>
            <person name="Barud H.S."/>
            <person name="Ribeiro S.J."/>
            <person name="Gonzalez-Garcia L.N."/>
            <person name="Zucchi T.D."/>
            <person name="Goldman G.H."/>
            <person name="Riano-Pachon D.M."/>
        </authorList>
    </citation>
    <scope>NUCLEOTIDE SEQUENCE [LARGE SCALE GENOMIC DNA]</scope>
    <source>
        <strain evidence="9 10">AF2</strain>
    </source>
</reference>
<dbReference type="Pfam" id="PF25876">
    <property type="entry name" value="HH_MFP_RND"/>
    <property type="match status" value="1"/>
</dbReference>
<accession>A0A0N0MDZ6</accession>